<dbReference type="EMBL" id="KV876249">
    <property type="protein sequence ID" value="RZR74446.1"/>
    <property type="molecule type" value="Genomic_DNA"/>
</dbReference>
<sequence length="206" mass="21974">MHRPVGGHPCGRRHCPRVAPRKRAGVVSASGASMGAPLRAVRGRCSCGLAADKRHPLWAGYDRAGPLVAWSLASATPIAWSRAIAPLGALATADHPCRGSGVAAAGGLQVQTVSQTIGATHDERDSKQDEREIGYSPQVEEAPSGAPTRKKSHNERLTMVKTSLDVLEASLEELYQSQRRLLGVESSLEEAESRIEKVESLIDQLT</sequence>
<evidence type="ECO:0000313" key="2">
    <source>
        <dbReference type="EMBL" id="RZR74446.1"/>
    </source>
</evidence>
<protein>
    <submittedName>
        <fullName evidence="2">Uncharacterized protein</fullName>
    </submittedName>
</protein>
<gene>
    <name evidence="2" type="ORF">BHM03_00037125</name>
</gene>
<feature type="compositionally biased region" description="Basic and acidic residues" evidence="1">
    <location>
        <begin position="120"/>
        <end position="133"/>
    </location>
</feature>
<dbReference type="AlphaFoldDB" id="A0A445MJP4"/>
<organism evidence="2">
    <name type="scientific">Ensete ventricosum</name>
    <name type="common">Abyssinian banana</name>
    <name type="synonym">Musa ensete</name>
    <dbReference type="NCBI Taxonomy" id="4639"/>
    <lineage>
        <taxon>Eukaryota</taxon>
        <taxon>Viridiplantae</taxon>
        <taxon>Streptophyta</taxon>
        <taxon>Embryophyta</taxon>
        <taxon>Tracheophyta</taxon>
        <taxon>Spermatophyta</taxon>
        <taxon>Magnoliopsida</taxon>
        <taxon>Liliopsida</taxon>
        <taxon>Zingiberales</taxon>
        <taxon>Musaceae</taxon>
        <taxon>Ensete</taxon>
    </lineage>
</organism>
<evidence type="ECO:0000256" key="1">
    <source>
        <dbReference type="SAM" id="MobiDB-lite"/>
    </source>
</evidence>
<proteinExistence type="predicted"/>
<name>A0A445MJP4_ENSVE</name>
<feature type="region of interest" description="Disordered" evidence="1">
    <location>
        <begin position="118"/>
        <end position="156"/>
    </location>
</feature>
<accession>A0A445MJP4</accession>
<dbReference type="Proteomes" id="UP000290560">
    <property type="component" value="Unassembled WGS sequence"/>
</dbReference>
<reference evidence="2" key="1">
    <citation type="journal article" date="2018" name="Data Brief">
        <title>Genome sequence data from 17 accessions of Ensete ventricosum, a staple food crop for millions in Ethiopia.</title>
        <authorList>
            <person name="Yemataw Z."/>
            <person name="Muzemil S."/>
            <person name="Ambachew D."/>
            <person name="Tripathi L."/>
            <person name="Tesfaye K."/>
            <person name="Chala A."/>
            <person name="Farbos A."/>
            <person name="O'Neill P."/>
            <person name="Moore K."/>
            <person name="Grant M."/>
            <person name="Studholme D.J."/>
        </authorList>
    </citation>
    <scope>NUCLEOTIDE SEQUENCE [LARGE SCALE GENOMIC DNA]</scope>
    <source>
        <tissue evidence="2">Leaf</tissue>
    </source>
</reference>